<dbReference type="AlphaFoldDB" id="A0A9P6NT07"/>
<evidence type="ECO:0000313" key="2">
    <source>
        <dbReference type="EMBL" id="KAG0148996.1"/>
    </source>
</evidence>
<proteinExistence type="predicted"/>
<accession>A0A9P6NT07</accession>
<reference evidence="2" key="1">
    <citation type="submission" date="2013-11" db="EMBL/GenBank/DDBJ databases">
        <title>Genome sequence of the fusiform rust pathogen reveals effectors for host alternation and coevolution with pine.</title>
        <authorList>
            <consortium name="DOE Joint Genome Institute"/>
            <person name="Smith K."/>
            <person name="Pendleton A."/>
            <person name="Kubisiak T."/>
            <person name="Anderson C."/>
            <person name="Salamov A."/>
            <person name="Aerts A."/>
            <person name="Riley R."/>
            <person name="Clum A."/>
            <person name="Lindquist E."/>
            <person name="Ence D."/>
            <person name="Campbell M."/>
            <person name="Kronenberg Z."/>
            <person name="Feau N."/>
            <person name="Dhillon B."/>
            <person name="Hamelin R."/>
            <person name="Burleigh J."/>
            <person name="Smith J."/>
            <person name="Yandell M."/>
            <person name="Nelson C."/>
            <person name="Grigoriev I."/>
            <person name="Davis J."/>
        </authorList>
    </citation>
    <scope>NUCLEOTIDE SEQUENCE</scope>
    <source>
        <strain evidence="2">G11</strain>
    </source>
</reference>
<dbReference type="EMBL" id="MU167231">
    <property type="protein sequence ID" value="KAG0148996.1"/>
    <property type="molecule type" value="Genomic_DNA"/>
</dbReference>
<protein>
    <submittedName>
        <fullName evidence="2">Uncharacterized protein</fullName>
    </submittedName>
</protein>
<name>A0A9P6NT07_9BASI</name>
<gene>
    <name evidence="2" type="ORF">CROQUDRAFT_654071</name>
</gene>
<feature type="region of interest" description="Disordered" evidence="1">
    <location>
        <begin position="68"/>
        <end position="89"/>
    </location>
</feature>
<feature type="compositionally biased region" description="Basic and acidic residues" evidence="1">
    <location>
        <begin position="80"/>
        <end position="89"/>
    </location>
</feature>
<dbReference type="Proteomes" id="UP000886653">
    <property type="component" value="Unassembled WGS sequence"/>
</dbReference>
<evidence type="ECO:0000313" key="3">
    <source>
        <dbReference type="Proteomes" id="UP000886653"/>
    </source>
</evidence>
<evidence type="ECO:0000256" key="1">
    <source>
        <dbReference type="SAM" id="MobiDB-lite"/>
    </source>
</evidence>
<comment type="caution">
    <text evidence="2">The sequence shown here is derived from an EMBL/GenBank/DDBJ whole genome shotgun (WGS) entry which is preliminary data.</text>
</comment>
<sequence>MSLITSEKLEVVLTRVKGMREGKEEISAQTNHLQKTNNTYLNQTHLRTFCIDIIEGIKRHWKQLLRDASTARPGNGGQEVMRHERVREV</sequence>
<keyword evidence="3" id="KW-1185">Reference proteome</keyword>
<organism evidence="2 3">
    <name type="scientific">Cronartium quercuum f. sp. fusiforme G11</name>
    <dbReference type="NCBI Taxonomy" id="708437"/>
    <lineage>
        <taxon>Eukaryota</taxon>
        <taxon>Fungi</taxon>
        <taxon>Dikarya</taxon>
        <taxon>Basidiomycota</taxon>
        <taxon>Pucciniomycotina</taxon>
        <taxon>Pucciniomycetes</taxon>
        <taxon>Pucciniales</taxon>
        <taxon>Coleosporiaceae</taxon>
        <taxon>Cronartium</taxon>
    </lineage>
</organism>